<evidence type="ECO:0000313" key="2">
    <source>
        <dbReference type="EMBL" id="KKN79005.1"/>
    </source>
</evidence>
<dbReference type="SUPFAM" id="SSF53098">
    <property type="entry name" value="Ribonuclease H-like"/>
    <property type="match status" value="1"/>
</dbReference>
<dbReference type="GO" id="GO:0003676">
    <property type="term" value="F:nucleic acid binding"/>
    <property type="evidence" value="ECO:0007669"/>
    <property type="project" value="InterPro"/>
</dbReference>
<protein>
    <recommendedName>
        <fullName evidence="1">YprB ribonuclease H-like domain-containing protein</fullName>
    </recommendedName>
</protein>
<dbReference type="InterPro" id="IPR012337">
    <property type="entry name" value="RNaseH-like_sf"/>
</dbReference>
<comment type="caution">
    <text evidence="2">The sequence shown here is derived from an EMBL/GenBank/DDBJ whole genome shotgun (WGS) entry which is preliminary data.</text>
</comment>
<dbReference type="Gene3D" id="3.30.420.10">
    <property type="entry name" value="Ribonuclease H-like superfamily/Ribonuclease H"/>
    <property type="match status" value="1"/>
</dbReference>
<feature type="domain" description="YprB ribonuclease H-like" evidence="1">
    <location>
        <begin position="64"/>
        <end position="232"/>
    </location>
</feature>
<dbReference type="Pfam" id="PF13482">
    <property type="entry name" value="RNase_H_2"/>
    <property type="match status" value="1"/>
</dbReference>
<dbReference type="EMBL" id="LAZR01000254">
    <property type="protein sequence ID" value="KKN79005.1"/>
    <property type="molecule type" value="Genomic_DNA"/>
</dbReference>
<dbReference type="InterPro" id="IPR036397">
    <property type="entry name" value="RNaseH_sf"/>
</dbReference>
<proteinExistence type="predicted"/>
<name>A0A0F9TCN9_9ZZZZ</name>
<reference evidence="2" key="1">
    <citation type="journal article" date="2015" name="Nature">
        <title>Complex archaea that bridge the gap between prokaryotes and eukaryotes.</title>
        <authorList>
            <person name="Spang A."/>
            <person name="Saw J.H."/>
            <person name="Jorgensen S.L."/>
            <person name="Zaremba-Niedzwiedzka K."/>
            <person name="Martijn J."/>
            <person name="Lind A.E."/>
            <person name="van Eijk R."/>
            <person name="Schleper C."/>
            <person name="Guy L."/>
            <person name="Ettema T.J."/>
        </authorList>
    </citation>
    <scope>NUCLEOTIDE SEQUENCE</scope>
</reference>
<sequence>MTESWMTDSLIAKAKKYSLLIRSDLAEVLGITEYKVRELRRELRRELAREYENSHNDDPFLAVYDLETTGLKADFGRLLCGSILSYPSGKITTYRIDQNMGGSLNNDGQLAVAIRDEVERHWISCGYFSKGFDVSFLQTRLILNDERKIEPGLHIDPMWFYKGWRGMKLRSSSMKVVAKVLGLDEQKMDVPDAVWQAAQKETIGTSAHTEAMDMIVDRCESDARVTLNIMKHCLGNRLMKNIQTYP</sequence>
<dbReference type="AlphaFoldDB" id="A0A0F9TCN9"/>
<gene>
    <name evidence="2" type="ORF">LCGC14_0344810</name>
</gene>
<dbReference type="InterPro" id="IPR038720">
    <property type="entry name" value="YprB_RNase_H-like_dom"/>
</dbReference>
<organism evidence="2">
    <name type="scientific">marine sediment metagenome</name>
    <dbReference type="NCBI Taxonomy" id="412755"/>
    <lineage>
        <taxon>unclassified sequences</taxon>
        <taxon>metagenomes</taxon>
        <taxon>ecological metagenomes</taxon>
    </lineage>
</organism>
<accession>A0A0F9TCN9</accession>
<evidence type="ECO:0000259" key="1">
    <source>
        <dbReference type="Pfam" id="PF13482"/>
    </source>
</evidence>